<dbReference type="RefSeq" id="WP_207155435.1">
    <property type="nucleotide sequence ID" value="NZ_AP024484.1"/>
</dbReference>
<dbReference type="EMBL" id="AP024484">
    <property type="protein sequence ID" value="BCS85282.1"/>
    <property type="molecule type" value="Genomic_DNA"/>
</dbReference>
<gene>
    <name evidence="2" type="ORF">prwr041_11750</name>
</gene>
<sequence length="132" mass="15272">MDKIKNMMDKYCEAQTSDSEEKEIRRMIMGEDPKVPDDLEARLSKQIDMWNTVEKKSVRKANITSLRWIGCIAASLLLLFSLGFFLNQRTDEEEYAKQEENCTNPDDAYAETAKALKTFSHAMKHGEELMNK</sequence>
<keyword evidence="1" id="KW-0812">Transmembrane</keyword>
<feature type="transmembrane region" description="Helical" evidence="1">
    <location>
        <begin position="65"/>
        <end position="86"/>
    </location>
</feature>
<accession>A0ABM7NXZ8</accession>
<evidence type="ECO:0000313" key="3">
    <source>
        <dbReference type="Proteomes" id="UP001319045"/>
    </source>
</evidence>
<protein>
    <submittedName>
        <fullName evidence="2">Uncharacterized protein</fullName>
    </submittedName>
</protein>
<dbReference type="Proteomes" id="UP001319045">
    <property type="component" value="Chromosome"/>
</dbReference>
<keyword evidence="1" id="KW-0472">Membrane</keyword>
<organism evidence="2 3">
    <name type="scientific">Prevotella herbatica</name>
    <dbReference type="NCBI Taxonomy" id="2801997"/>
    <lineage>
        <taxon>Bacteria</taxon>
        <taxon>Pseudomonadati</taxon>
        <taxon>Bacteroidota</taxon>
        <taxon>Bacteroidia</taxon>
        <taxon>Bacteroidales</taxon>
        <taxon>Prevotellaceae</taxon>
        <taxon>Prevotella</taxon>
    </lineage>
</organism>
<proteinExistence type="predicted"/>
<evidence type="ECO:0000313" key="2">
    <source>
        <dbReference type="EMBL" id="BCS85282.1"/>
    </source>
</evidence>
<keyword evidence="1" id="KW-1133">Transmembrane helix</keyword>
<reference evidence="2 3" key="1">
    <citation type="journal article" date="2022" name="Int. J. Syst. Evol. Microbiol.">
        <title>Prevotella herbatica sp. nov., a plant polysaccharide-decomposing anaerobic bacterium isolated from a methanogenic reactor.</title>
        <authorList>
            <person name="Uek A."/>
            <person name="Tonouchi A."/>
            <person name="Kaku N."/>
            <person name="Ueki K."/>
        </authorList>
    </citation>
    <scope>NUCLEOTIDE SEQUENCE [LARGE SCALE GENOMIC DNA]</scope>
    <source>
        <strain evidence="2 3">WR041</strain>
    </source>
</reference>
<evidence type="ECO:0000256" key="1">
    <source>
        <dbReference type="SAM" id="Phobius"/>
    </source>
</evidence>
<name>A0ABM7NXZ8_9BACT</name>
<keyword evidence="3" id="KW-1185">Reference proteome</keyword>